<name>A0A317W2Z8_9EURO</name>
<reference evidence="1 2" key="1">
    <citation type="submission" date="2016-12" db="EMBL/GenBank/DDBJ databases">
        <title>The genomes of Aspergillus section Nigri reveals drivers in fungal speciation.</title>
        <authorList>
            <consortium name="DOE Joint Genome Institute"/>
            <person name="Vesth T.C."/>
            <person name="Nybo J."/>
            <person name="Theobald S."/>
            <person name="Brandl J."/>
            <person name="Frisvad J.C."/>
            <person name="Nielsen K.F."/>
            <person name="Lyhne E.K."/>
            <person name="Kogle M.E."/>
            <person name="Kuo A."/>
            <person name="Riley R."/>
            <person name="Clum A."/>
            <person name="Nolan M."/>
            <person name="Lipzen A."/>
            <person name="Salamov A."/>
            <person name="Henrissat B."/>
            <person name="Wiebenga A."/>
            <person name="De Vries R.P."/>
            <person name="Grigoriev I.V."/>
            <person name="Mortensen U.H."/>
            <person name="Andersen M.R."/>
            <person name="Baker S.E."/>
        </authorList>
    </citation>
    <scope>NUCLEOTIDE SEQUENCE [LARGE SCALE GENOMIC DNA]</scope>
    <source>
        <strain evidence="1 2">CBS 117.55</strain>
    </source>
</reference>
<dbReference type="Proteomes" id="UP000247233">
    <property type="component" value="Unassembled WGS sequence"/>
</dbReference>
<dbReference type="GeneID" id="37070750"/>
<dbReference type="AlphaFoldDB" id="A0A317W2Z8"/>
<gene>
    <name evidence="1" type="ORF">BO70DRAFT_52461</name>
</gene>
<sequence>MVPMGPTARRGPMIGGAGGDEFIVVRPASSSIHPRLPVRVTGEAPAPASMDPSHRSGLLGFCGPPCLPTSSCPRSARSLTGWDSSPAVDEGRWVWSAAAVAVVAVVSHCCKGCLSASWLLHTQTIPSTLTRLLHSPNLASPSVLGSSMTHRVPGHTLSLS</sequence>
<proteinExistence type="predicted"/>
<keyword evidence="2" id="KW-1185">Reference proteome</keyword>
<organism evidence="1 2">
    <name type="scientific">Aspergillus heteromorphus CBS 117.55</name>
    <dbReference type="NCBI Taxonomy" id="1448321"/>
    <lineage>
        <taxon>Eukaryota</taxon>
        <taxon>Fungi</taxon>
        <taxon>Dikarya</taxon>
        <taxon>Ascomycota</taxon>
        <taxon>Pezizomycotina</taxon>
        <taxon>Eurotiomycetes</taxon>
        <taxon>Eurotiomycetidae</taxon>
        <taxon>Eurotiales</taxon>
        <taxon>Aspergillaceae</taxon>
        <taxon>Aspergillus</taxon>
        <taxon>Aspergillus subgen. Circumdati</taxon>
    </lineage>
</organism>
<dbReference type="RefSeq" id="XP_025398675.1">
    <property type="nucleotide sequence ID" value="XM_025548513.1"/>
</dbReference>
<dbReference type="EMBL" id="MSFL01000015">
    <property type="protein sequence ID" value="PWY79652.1"/>
    <property type="molecule type" value="Genomic_DNA"/>
</dbReference>
<evidence type="ECO:0000313" key="1">
    <source>
        <dbReference type="EMBL" id="PWY79652.1"/>
    </source>
</evidence>
<dbReference type="VEuPathDB" id="FungiDB:BO70DRAFT_52461"/>
<accession>A0A317W2Z8</accession>
<comment type="caution">
    <text evidence="1">The sequence shown here is derived from an EMBL/GenBank/DDBJ whole genome shotgun (WGS) entry which is preliminary data.</text>
</comment>
<evidence type="ECO:0000313" key="2">
    <source>
        <dbReference type="Proteomes" id="UP000247233"/>
    </source>
</evidence>
<protein>
    <submittedName>
        <fullName evidence="1">Uncharacterized protein</fullName>
    </submittedName>
</protein>